<gene>
    <name evidence="8" type="ORF">P9271_15985</name>
</gene>
<feature type="domain" description="Phage shock protein PspC N-terminal" evidence="7">
    <location>
        <begin position="3"/>
        <end position="62"/>
    </location>
</feature>
<comment type="subcellular location">
    <subcellularLocation>
        <location evidence="1">Cell membrane</location>
        <topology evidence="1">Single-pass membrane protein</topology>
    </subcellularLocation>
</comment>
<dbReference type="PANTHER" id="PTHR33885:SF3">
    <property type="entry name" value="PHAGE SHOCK PROTEIN C"/>
    <property type="match status" value="1"/>
</dbReference>
<dbReference type="Pfam" id="PF04024">
    <property type="entry name" value="PspC"/>
    <property type="match status" value="1"/>
</dbReference>
<name>A0ABU6P3R8_9BACI</name>
<sequence length="69" mass="7720">MKKKLYRSRTDRKLAGILGGLADYFGIDATILRIVFVVALFATSFLPLPLVYIVMAFVVPNEEDVIKSD</sequence>
<evidence type="ECO:0000259" key="7">
    <source>
        <dbReference type="Pfam" id="PF04024"/>
    </source>
</evidence>
<accession>A0ABU6P3R8</accession>
<proteinExistence type="predicted"/>
<keyword evidence="3 6" id="KW-0812">Transmembrane</keyword>
<dbReference type="EMBL" id="JARTFS010000013">
    <property type="protein sequence ID" value="MED4402806.1"/>
    <property type="molecule type" value="Genomic_DNA"/>
</dbReference>
<keyword evidence="9" id="KW-1185">Reference proteome</keyword>
<evidence type="ECO:0000256" key="1">
    <source>
        <dbReference type="ARBA" id="ARBA00004162"/>
    </source>
</evidence>
<protein>
    <submittedName>
        <fullName evidence="8">PspC domain-containing protein</fullName>
    </submittedName>
</protein>
<dbReference type="Proteomes" id="UP001342826">
    <property type="component" value="Unassembled WGS sequence"/>
</dbReference>
<evidence type="ECO:0000313" key="8">
    <source>
        <dbReference type="EMBL" id="MED4402806.1"/>
    </source>
</evidence>
<dbReference type="InterPro" id="IPR052027">
    <property type="entry name" value="PspC"/>
</dbReference>
<evidence type="ECO:0000256" key="5">
    <source>
        <dbReference type="ARBA" id="ARBA00023136"/>
    </source>
</evidence>
<keyword evidence="4 6" id="KW-1133">Transmembrane helix</keyword>
<keyword evidence="2" id="KW-1003">Cell membrane</keyword>
<evidence type="ECO:0000256" key="2">
    <source>
        <dbReference type="ARBA" id="ARBA00022475"/>
    </source>
</evidence>
<evidence type="ECO:0000256" key="3">
    <source>
        <dbReference type="ARBA" id="ARBA00022692"/>
    </source>
</evidence>
<feature type="transmembrane region" description="Helical" evidence="6">
    <location>
        <begin position="34"/>
        <end position="59"/>
    </location>
</feature>
<dbReference type="RefSeq" id="WP_066225033.1">
    <property type="nucleotide sequence ID" value="NZ_JARSOS010000049.1"/>
</dbReference>
<evidence type="ECO:0000313" key="9">
    <source>
        <dbReference type="Proteomes" id="UP001342826"/>
    </source>
</evidence>
<dbReference type="GeneID" id="301139463"/>
<evidence type="ECO:0000256" key="6">
    <source>
        <dbReference type="SAM" id="Phobius"/>
    </source>
</evidence>
<evidence type="ECO:0000256" key="4">
    <source>
        <dbReference type="ARBA" id="ARBA00022989"/>
    </source>
</evidence>
<comment type="caution">
    <text evidence="8">The sequence shown here is derived from an EMBL/GenBank/DDBJ whole genome shotgun (WGS) entry which is preliminary data.</text>
</comment>
<organism evidence="8 9">
    <name type="scientific">Metabacillus fastidiosus</name>
    <dbReference type="NCBI Taxonomy" id="1458"/>
    <lineage>
        <taxon>Bacteria</taxon>
        <taxon>Bacillati</taxon>
        <taxon>Bacillota</taxon>
        <taxon>Bacilli</taxon>
        <taxon>Bacillales</taxon>
        <taxon>Bacillaceae</taxon>
        <taxon>Metabacillus</taxon>
    </lineage>
</organism>
<dbReference type="InterPro" id="IPR007168">
    <property type="entry name" value="Phageshock_PspC_N"/>
</dbReference>
<keyword evidence="5 6" id="KW-0472">Membrane</keyword>
<reference evidence="8 9" key="1">
    <citation type="submission" date="2023-03" db="EMBL/GenBank/DDBJ databases">
        <title>Bacillus Genome Sequencing.</title>
        <authorList>
            <person name="Dunlap C."/>
        </authorList>
    </citation>
    <scope>NUCLEOTIDE SEQUENCE [LARGE SCALE GENOMIC DNA]</scope>
    <source>
        <strain evidence="8 9">NRS-1717</strain>
    </source>
</reference>
<dbReference type="PANTHER" id="PTHR33885">
    <property type="entry name" value="PHAGE SHOCK PROTEIN C"/>
    <property type="match status" value="1"/>
</dbReference>